<evidence type="ECO:0000313" key="2">
    <source>
        <dbReference type="EMBL" id="APW63445.1"/>
    </source>
</evidence>
<dbReference type="RefSeq" id="WP_076349783.1">
    <property type="nucleotide sequence ID" value="NZ_CP019082.1"/>
</dbReference>
<dbReference type="Pfam" id="PF01261">
    <property type="entry name" value="AP_endonuc_2"/>
    <property type="match status" value="1"/>
</dbReference>
<sequence>MFVACSTLCFAREPLDVALRQIAELEFDKFELAVVEDGQHLRPSEVGDDPEAALLRLRRGPALIPSSLYLDFGPVDWSDPIHRKRFDGHCRFAKILNVAVITMTAAPAGSSVDQEIERLRVLSATAMREGLVLAMLTHRDSILGDPGVALHLCKTVPGLGLTLDPSHYLHGSHKEADVDLLYPYAQNVHLRDTGKHPGEFQVRIGQGQIEYARVVNQLQRYGYNRALTVAILDRLENPFDREVEVRKLKLLLETLL</sequence>
<dbReference type="Gene3D" id="3.20.20.150">
    <property type="entry name" value="Divalent-metal-dependent TIM barrel enzymes"/>
    <property type="match status" value="1"/>
</dbReference>
<dbReference type="KEGG" id="pbor:BSF38_05012"/>
<dbReference type="PANTHER" id="PTHR12110">
    <property type="entry name" value="HYDROXYPYRUVATE ISOMERASE"/>
    <property type="match status" value="1"/>
</dbReference>
<evidence type="ECO:0000259" key="1">
    <source>
        <dbReference type="Pfam" id="PF01261"/>
    </source>
</evidence>
<dbReference type="InterPro" id="IPR050312">
    <property type="entry name" value="IolE/XylAMocC-like"/>
</dbReference>
<dbReference type="SUPFAM" id="SSF51658">
    <property type="entry name" value="Xylose isomerase-like"/>
    <property type="match status" value="1"/>
</dbReference>
<feature type="domain" description="Xylose isomerase-like TIM barrel" evidence="1">
    <location>
        <begin position="19"/>
        <end position="234"/>
    </location>
</feature>
<dbReference type="PANTHER" id="PTHR12110:SF53">
    <property type="entry name" value="BLR5974 PROTEIN"/>
    <property type="match status" value="1"/>
</dbReference>
<dbReference type="Proteomes" id="UP000186309">
    <property type="component" value="Chromosome"/>
</dbReference>
<dbReference type="OrthoDB" id="253436at2"/>
<dbReference type="InterPro" id="IPR036237">
    <property type="entry name" value="Xyl_isomerase-like_sf"/>
</dbReference>
<dbReference type="AlphaFoldDB" id="A0A1U7CWY5"/>
<reference evidence="3" key="1">
    <citation type="submission" date="2016-12" db="EMBL/GenBank/DDBJ databases">
        <title>Comparative genomics of four Isosphaeraceae planctomycetes: a common pool of plasmids and glycoside hydrolase genes.</title>
        <authorList>
            <person name="Ivanova A."/>
        </authorList>
    </citation>
    <scope>NUCLEOTIDE SEQUENCE [LARGE SCALE GENOMIC DNA]</scope>
    <source>
        <strain evidence="3">PX4</strain>
    </source>
</reference>
<name>A0A1U7CWY5_9BACT</name>
<dbReference type="EMBL" id="CP019082">
    <property type="protein sequence ID" value="APW63445.1"/>
    <property type="molecule type" value="Genomic_DNA"/>
</dbReference>
<dbReference type="STRING" id="1387353.BSF38_05012"/>
<protein>
    <recommendedName>
        <fullName evidence="1">Xylose isomerase-like TIM barrel domain-containing protein</fullName>
    </recommendedName>
</protein>
<evidence type="ECO:0000313" key="3">
    <source>
        <dbReference type="Proteomes" id="UP000186309"/>
    </source>
</evidence>
<dbReference type="InterPro" id="IPR013022">
    <property type="entry name" value="Xyl_isomerase-like_TIM-brl"/>
</dbReference>
<accession>A0A1U7CWY5</accession>
<keyword evidence="3" id="KW-1185">Reference proteome</keyword>
<gene>
    <name evidence="2" type="ORF">BSF38_05012</name>
</gene>
<proteinExistence type="predicted"/>
<organism evidence="2 3">
    <name type="scientific">Paludisphaera borealis</name>
    <dbReference type="NCBI Taxonomy" id="1387353"/>
    <lineage>
        <taxon>Bacteria</taxon>
        <taxon>Pseudomonadati</taxon>
        <taxon>Planctomycetota</taxon>
        <taxon>Planctomycetia</taxon>
        <taxon>Isosphaerales</taxon>
        <taxon>Isosphaeraceae</taxon>
        <taxon>Paludisphaera</taxon>
    </lineage>
</organism>